<protein>
    <submittedName>
        <fullName evidence="1">Uncharacterized protein</fullName>
    </submittedName>
</protein>
<reference evidence="1 2" key="1">
    <citation type="journal article" date="2007" name="J. Bacteriol.">
        <title>Genome sequence analysis of the emerging human pathogenic acetic acid bacterium Granulibacter bethesdensis.</title>
        <authorList>
            <person name="Greenberg D.E."/>
            <person name="Porcella S.F."/>
            <person name="Zelazny A.M."/>
            <person name="Virtaneva K."/>
            <person name="Sturdevant D.E."/>
            <person name="Kupko J.J.III."/>
            <person name="Barbian K.D."/>
            <person name="Babar A."/>
            <person name="Dorward D.W."/>
            <person name="Holland S.M."/>
        </authorList>
    </citation>
    <scope>NUCLEOTIDE SEQUENCE [LARGE SCALE GENOMIC DNA]</scope>
    <source>
        <strain evidence="2">ATCC BAA-1260 / CGDNIH1</strain>
    </source>
</reference>
<proteinExistence type="predicted"/>
<keyword evidence="2" id="KW-1185">Reference proteome</keyword>
<dbReference type="AlphaFoldDB" id="A0A286M2Y1"/>
<evidence type="ECO:0000313" key="2">
    <source>
        <dbReference type="Proteomes" id="UP000001963"/>
    </source>
</evidence>
<evidence type="ECO:0000313" key="1">
    <source>
        <dbReference type="EMBL" id="ASV62380.1"/>
    </source>
</evidence>
<dbReference type="Proteomes" id="UP000001963">
    <property type="component" value="Chromosome"/>
</dbReference>
<name>A0A286M2Y1_GRABC</name>
<dbReference type="KEGG" id="gbe:GbCGDNIH1_5029"/>
<sequence length="43" mass="5039">MIRSRAAAWAEDIISYTHEDAPRLARGFFHQRTRSNPQHHVHA</sequence>
<accession>A0A286M2Y1</accession>
<gene>
    <name evidence="1" type="ordered locus">GbCGDNIH1_5029</name>
</gene>
<dbReference type="EMBL" id="CP000394">
    <property type="protein sequence ID" value="ASV62380.1"/>
    <property type="molecule type" value="Genomic_DNA"/>
</dbReference>
<organism evidence="1 2">
    <name type="scientific">Granulibacter bethesdensis (strain ATCC BAA-1260 / CGDNIH1)</name>
    <dbReference type="NCBI Taxonomy" id="391165"/>
    <lineage>
        <taxon>Bacteria</taxon>
        <taxon>Pseudomonadati</taxon>
        <taxon>Pseudomonadota</taxon>
        <taxon>Alphaproteobacteria</taxon>
        <taxon>Acetobacterales</taxon>
        <taxon>Acetobacteraceae</taxon>
        <taxon>Granulibacter</taxon>
    </lineage>
</organism>